<protein>
    <recommendedName>
        <fullName evidence="4">Secreted protein</fullName>
    </recommendedName>
</protein>
<feature type="signal peptide" evidence="1">
    <location>
        <begin position="1"/>
        <end position="24"/>
    </location>
</feature>
<evidence type="ECO:0008006" key="4">
    <source>
        <dbReference type="Google" id="ProtNLM"/>
    </source>
</evidence>
<reference evidence="3" key="1">
    <citation type="journal article" date="2019" name="Int. J. Syst. Evol. Microbiol.">
        <title>The Global Catalogue of Microorganisms (GCM) 10K type strain sequencing project: providing services to taxonomists for standard genome sequencing and annotation.</title>
        <authorList>
            <consortium name="The Broad Institute Genomics Platform"/>
            <consortium name="The Broad Institute Genome Sequencing Center for Infectious Disease"/>
            <person name="Wu L."/>
            <person name="Ma J."/>
        </authorList>
    </citation>
    <scope>NUCLEOTIDE SEQUENCE [LARGE SCALE GENOMIC DNA]</scope>
    <source>
        <strain evidence="3">SYNS20</strain>
    </source>
</reference>
<accession>A0ABW2JDC4</accession>
<name>A0ABW2JDC4_9ACTN</name>
<comment type="caution">
    <text evidence="2">The sequence shown here is derived from an EMBL/GenBank/DDBJ whole genome shotgun (WGS) entry which is preliminary data.</text>
</comment>
<gene>
    <name evidence="2" type="ORF">ACFQVC_07355</name>
</gene>
<dbReference type="Proteomes" id="UP001596523">
    <property type="component" value="Unassembled WGS sequence"/>
</dbReference>
<proteinExistence type="predicted"/>
<evidence type="ECO:0000313" key="2">
    <source>
        <dbReference type="EMBL" id="MFC7304029.1"/>
    </source>
</evidence>
<keyword evidence="3" id="KW-1185">Reference proteome</keyword>
<sequence length="96" mass="9659">MRKTLVAVGLAGMSLLAVPGTAAAASADVPGVWTCAEAKENTELKGAVTATDCRGPEGHFVGARILTNDKDWHCLSGYGGKSGDSVVVGGLGCKRA</sequence>
<dbReference type="RefSeq" id="WP_381827806.1">
    <property type="nucleotide sequence ID" value="NZ_JBHTCF010000002.1"/>
</dbReference>
<keyword evidence="1" id="KW-0732">Signal</keyword>
<organism evidence="2 3">
    <name type="scientific">Streptomyces monticola</name>
    <dbReference type="NCBI Taxonomy" id="2666263"/>
    <lineage>
        <taxon>Bacteria</taxon>
        <taxon>Bacillati</taxon>
        <taxon>Actinomycetota</taxon>
        <taxon>Actinomycetes</taxon>
        <taxon>Kitasatosporales</taxon>
        <taxon>Streptomycetaceae</taxon>
        <taxon>Streptomyces</taxon>
    </lineage>
</organism>
<dbReference type="EMBL" id="JBHTCF010000002">
    <property type="protein sequence ID" value="MFC7304029.1"/>
    <property type="molecule type" value="Genomic_DNA"/>
</dbReference>
<evidence type="ECO:0000256" key="1">
    <source>
        <dbReference type="SAM" id="SignalP"/>
    </source>
</evidence>
<feature type="chain" id="PRO_5046675334" description="Secreted protein" evidence="1">
    <location>
        <begin position="25"/>
        <end position="96"/>
    </location>
</feature>
<evidence type="ECO:0000313" key="3">
    <source>
        <dbReference type="Proteomes" id="UP001596523"/>
    </source>
</evidence>